<reference evidence="2 3" key="1">
    <citation type="submission" date="2018-06" db="EMBL/GenBank/DDBJ databases">
        <title>Comparative genomics reveals the genomic features of Rhizophagus irregularis, R. cerebriforme, R. diaphanum and Gigaspora rosea, and their symbiotic lifestyle signature.</title>
        <authorList>
            <person name="Morin E."/>
            <person name="San Clemente H."/>
            <person name="Chen E.C.H."/>
            <person name="De La Providencia I."/>
            <person name="Hainaut M."/>
            <person name="Kuo A."/>
            <person name="Kohler A."/>
            <person name="Murat C."/>
            <person name="Tang N."/>
            <person name="Roy S."/>
            <person name="Loubradou J."/>
            <person name="Henrissat B."/>
            <person name="Grigoriev I.V."/>
            <person name="Corradi N."/>
            <person name="Roux C."/>
            <person name="Martin F.M."/>
        </authorList>
    </citation>
    <scope>NUCLEOTIDE SEQUENCE [LARGE SCALE GENOMIC DNA]</scope>
    <source>
        <strain evidence="2 3">DAOM 194757</strain>
    </source>
</reference>
<keyword evidence="3" id="KW-1185">Reference proteome</keyword>
<dbReference type="Proteomes" id="UP000266673">
    <property type="component" value="Unassembled WGS sequence"/>
</dbReference>
<evidence type="ECO:0000313" key="2">
    <source>
        <dbReference type="EMBL" id="RIB17818.1"/>
    </source>
</evidence>
<keyword evidence="1" id="KW-0472">Membrane</keyword>
<feature type="transmembrane region" description="Helical" evidence="1">
    <location>
        <begin position="79"/>
        <end position="97"/>
    </location>
</feature>
<accession>A0A397V831</accession>
<feature type="transmembrane region" description="Helical" evidence="1">
    <location>
        <begin position="50"/>
        <end position="73"/>
    </location>
</feature>
<dbReference type="EMBL" id="QKWP01000580">
    <property type="protein sequence ID" value="RIB17818.1"/>
    <property type="molecule type" value="Genomic_DNA"/>
</dbReference>
<comment type="caution">
    <text evidence="2">The sequence shown here is derived from an EMBL/GenBank/DDBJ whole genome shotgun (WGS) entry which is preliminary data.</text>
</comment>
<dbReference type="AlphaFoldDB" id="A0A397V831"/>
<gene>
    <name evidence="2" type="ORF">C2G38_1398659</name>
</gene>
<evidence type="ECO:0000256" key="1">
    <source>
        <dbReference type="SAM" id="Phobius"/>
    </source>
</evidence>
<keyword evidence="1" id="KW-0812">Transmembrane</keyword>
<keyword evidence="1" id="KW-1133">Transmembrane helix</keyword>
<evidence type="ECO:0000313" key="3">
    <source>
        <dbReference type="Proteomes" id="UP000266673"/>
    </source>
</evidence>
<protein>
    <submittedName>
        <fullName evidence="2">Uncharacterized protein</fullName>
    </submittedName>
</protein>
<organism evidence="2 3">
    <name type="scientific">Gigaspora rosea</name>
    <dbReference type="NCBI Taxonomy" id="44941"/>
    <lineage>
        <taxon>Eukaryota</taxon>
        <taxon>Fungi</taxon>
        <taxon>Fungi incertae sedis</taxon>
        <taxon>Mucoromycota</taxon>
        <taxon>Glomeromycotina</taxon>
        <taxon>Glomeromycetes</taxon>
        <taxon>Diversisporales</taxon>
        <taxon>Gigasporaceae</taxon>
        <taxon>Gigaspora</taxon>
    </lineage>
</organism>
<feature type="transmembrane region" description="Helical" evidence="1">
    <location>
        <begin position="6"/>
        <end position="29"/>
    </location>
</feature>
<sequence>MVYFRYRKTVVIGAIEIAIVGAVVILLLCSLHQKVCYDKILYKYYIWNKIFCIFWLFLAFARYIQVFLVSLGLKIADTFWFLLVYSVSFFYFLCVCVPF</sequence>
<proteinExistence type="predicted"/>
<name>A0A397V831_9GLOM</name>